<dbReference type="AlphaFoldDB" id="A0A8S9YUK3"/>
<dbReference type="PROSITE" id="PS50143">
    <property type="entry name" value="BIR_REPEAT_2"/>
    <property type="match status" value="1"/>
</dbReference>
<comment type="caution">
    <text evidence="1">The sequence shown here is derived from an EMBL/GenBank/DDBJ whole genome shotgun (WGS) entry which is preliminary data.</text>
</comment>
<dbReference type="InterPro" id="IPR050784">
    <property type="entry name" value="IAP"/>
</dbReference>
<dbReference type="GO" id="GO:0051726">
    <property type="term" value="P:regulation of cell cycle"/>
    <property type="evidence" value="ECO:0007669"/>
    <property type="project" value="TreeGrafter"/>
</dbReference>
<dbReference type="InterPro" id="IPR001370">
    <property type="entry name" value="BIR_rpt"/>
</dbReference>
<dbReference type="PANTHER" id="PTHR10044">
    <property type="entry name" value="INHIBITOR OF APOPTOSIS"/>
    <property type="match status" value="1"/>
</dbReference>
<sequence>YRPNYQCTSQRSCADNASGFVHTTNWAGVWRFESPCPIPCGVWRAILAPVCGFYFTSILCCLEMTCFQHLSNTLEEIFCSTVHTEEELDYASATLILAGLLQMHARTPRYASHRARLESFPDRITPPLLSAGHRESCAPQKLRLTRPSPSELASAGFFHTGSGDETICPACGLGLRDWQATDQPEACHLAYSTAEVSLSTTGSGSDRSSTPALPCLYLAVHRLLSSELPLARKSLVSACPVQSVCSLPGVTTFPVRSFDGTASDSVSSKFATLADRLRAIARIMFSSPPQAWPVENARVLGHSDDLIVLALWRLQMETAGVGLACPPSSALRLDPQATADLLRSILRLQEGFDAGVQDFPDFDGFVGDNEGDSDADLTAEDAETAAFSLCRVSQRSRSVAVSDLDNSISPLSVDSSGLTFRKIRLPRFYQFISWWSNRWPLE</sequence>
<dbReference type="GO" id="GO:0005634">
    <property type="term" value="C:nucleus"/>
    <property type="evidence" value="ECO:0007669"/>
    <property type="project" value="TreeGrafter"/>
</dbReference>
<protein>
    <recommendedName>
        <fullName evidence="3">Inhibitor of apoptosis protein</fullName>
    </recommendedName>
</protein>
<feature type="non-terminal residue" evidence="1">
    <location>
        <position position="1"/>
    </location>
</feature>
<dbReference type="Gene3D" id="1.10.1170.10">
    <property type="entry name" value="Inhibitor Of Apoptosis Protein (2mihbC-IAP-1), Chain A"/>
    <property type="match status" value="1"/>
</dbReference>
<dbReference type="SUPFAM" id="SSF57924">
    <property type="entry name" value="Inhibitor of apoptosis (IAP) repeat"/>
    <property type="match status" value="1"/>
</dbReference>
<keyword evidence="2" id="KW-1185">Reference proteome</keyword>
<name>A0A8S9YUK3_9TREM</name>
<reference evidence="1" key="1">
    <citation type="submission" date="2019-07" db="EMBL/GenBank/DDBJ databases">
        <title>Annotation for the trematode Paragonimus miyazaki's.</title>
        <authorList>
            <person name="Choi Y.-J."/>
        </authorList>
    </citation>
    <scope>NUCLEOTIDE SEQUENCE</scope>
    <source>
        <strain evidence="1">Japan</strain>
    </source>
</reference>
<dbReference type="SMART" id="SM00238">
    <property type="entry name" value="BIR"/>
    <property type="match status" value="1"/>
</dbReference>
<dbReference type="EMBL" id="JTDE01002920">
    <property type="protein sequence ID" value="KAF7256691.1"/>
    <property type="molecule type" value="Genomic_DNA"/>
</dbReference>
<proteinExistence type="predicted"/>
<organism evidence="1 2">
    <name type="scientific">Paragonimus skrjabini miyazakii</name>
    <dbReference type="NCBI Taxonomy" id="59628"/>
    <lineage>
        <taxon>Eukaryota</taxon>
        <taxon>Metazoa</taxon>
        <taxon>Spiralia</taxon>
        <taxon>Lophotrochozoa</taxon>
        <taxon>Platyhelminthes</taxon>
        <taxon>Trematoda</taxon>
        <taxon>Digenea</taxon>
        <taxon>Plagiorchiida</taxon>
        <taxon>Troglotremata</taxon>
        <taxon>Troglotrematidae</taxon>
        <taxon>Paragonimus</taxon>
    </lineage>
</organism>
<dbReference type="Pfam" id="PF00653">
    <property type="entry name" value="BIR"/>
    <property type="match status" value="1"/>
</dbReference>
<evidence type="ECO:0000313" key="1">
    <source>
        <dbReference type="EMBL" id="KAF7256691.1"/>
    </source>
</evidence>
<dbReference type="PANTHER" id="PTHR10044:SF139">
    <property type="entry name" value="DEATH-ASSOCIATED INHIBITOR OF APOPTOSIS 2"/>
    <property type="match status" value="1"/>
</dbReference>
<evidence type="ECO:0000313" key="2">
    <source>
        <dbReference type="Proteomes" id="UP000822476"/>
    </source>
</evidence>
<gene>
    <name evidence="1" type="ORF">EG68_05417</name>
</gene>
<dbReference type="OrthoDB" id="6063402at2759"/>
<evidence type="ECO:0008006" key="3">
    <source>
        <dbReference type="Google" id="ProtNLM"/>
    </source>
</evidence>
<dbReference type="Proteomes" id="UP000822476">
    <property type="component" value="Unassembled WGS sequence"/>
</dbReference>
<accession>A0A8S9YUK3</accession>
<dbReference type="GO" id="GO:0005737">
    <property type="term" value="C:cytoplasm"/>
    <property type="evidence" value="ECO:0007669"/>
    <property type="project" value="TreeGrafter"/>
</dbReference>